<dbReference type="InterPro" id="IPR026350">
    <property type="entry name" value="GxxExxY"/>
</dbReference>
<dbReference type="Pfam" id="PF13366">
    <property type="entry name" value="PDDEXK_3"/>
    <property type="match status" value="1"/>
</dbReference>
<dbReference type="RefSeq" id="WP_345682087.1">
    <property type="nucleotide sequence ID" value="NZ_BAABRO010000001.1"/>
</dbReference>
<keyword evidence="2" id="KW-1185">Reference proteome</keyword>
<sequence>MSDSKFLFRDETHQIIGSAIEVLNEIGHGFYEKIYENALVVEFGLRNIQVVQQPDYPIIFKSVTVGTYIPDLICFGAVVVDTKTIEEITHHEIGKMLNYLKVTNLRVGLLINFKHAKLEFKRVVRSEVD</sequence>
<accession>A0ABP9VIF2</accession>
<evidence type="ECO:0008006" key="3">
    <source>
        <dbReference type="Google" id="ProtNLM"/>
    </source>
</evidence>
<protein>
    <recommendedName>
        <fullName evidence="3">GxxExxY protein</fullName>
    </recommendedName>
</protein>
<dbReference type="NCBIfam" id="TIGR04256">
    <property type="entry name" value="GxxExxY"/>
    <property type="match status" value="1"/>
</dbReference>
<proteinExistence type="predicted"/>
<evidence type="ECO:0000313" key="2">
    <source>
        <dbReference type="Proteomes" id="UP001416858"/>
    </source>
</evidence>
<comment type="caution">
    <text evidence="1">The sequence shown here is derived from an EMBL/GenBank/DDBJ whole genome shotgun (WGS) entry which is preliminary data.</text>
</comment>
<reference evidence="1 2" key="1">
    <citation type="submission" date="2024-02" db="EMBL/GenBank/DDBJ databases">
        <title>Rhodopirellula caenicola NBRC 110016.</title>
        <authorList>
            <person name="Ichikawa N."/>
            <person name="Katano-Makiyama Y."/>
            <person name="Hidaka K."/>
        </authorList>
    </citation>
    <scope>NUCLEOTIDE SEQUENCE [LARGE SCALE GENOMIC DNA]</scope>
    <source>
        <strain evidence="1 2">NBRC 110016</strain>
    </source>
</reference>
<gene>
    <name evidence="1" type="ORF">Rcae01_00423</name>
</gene>
<evidence type="ECO:0000313" key="1">
    <source>
        <dbReference type="EMBL" id="GAA5504984.1"/>
    </source>
</evidence>
<dbReference type="Proteomes" id="UP001416858">
    <property type="component" value="Unassembled WGS sequence"/>
</dbReference>
<organism evidence="1 2">
    <name type="scientific">Novipirellula caenicola</name>
    <dbReference type="NCBI Taxonomy" id="1536901"/>
    <lineage>
        <taxon>Bacteria</taxon>
        <taxon>Pseudomonadati</taxon>
        <taxon>Planctomycetota</taxon>
        <taxon>Planctomycetia</taxon>
        <taxon>Pirellulales</taxon>
        <taxon>Pirellulaceae</taxon>
        <taxon>Novipirellula</taxon>
    </lineage>
</organism>
<name>A0ABP9VIF2_9BACT</name>
<dbReference type="EMBL" id="BAABRO010000001">
    <property type="protein sequence ID" value="GAA5504984.1"/>
    <property type="molecule type" value="Genomic_DNA"/>
</dbReference>